<evidence type="ECO:0000256" key="1">
    <source>
        <dbReference type="SAM" id="Phobius"/>
    </source>
</evidence>
<reference evidence="2 3" key="1">
    <citation type="submission" date="2024-09" db="EMBL/GenBank/DDBJ databases">
        <authorList>
            <consortium name="All-Russian atlas of soil microorganisms"/>
            <consortium name="as a basis for the search for new antimicrobial producers and enzymes with unique properties"/>
            <person name="Sokolova E.A."/>
            <person name="Voronina E.N."/>
        </authorList>
    </citation>
    <scope>NUCLEOTIDE SEQUENCE [LARGE SCALE GENOMIC DNA]</scope>
    <source>
        <strain evidence="2 3">AF-22b-331.1</strain>
    </source>
</reference>
<dbReference type="EMBL" id="JBHGCJ010000018">
    <property type="protein sequence ID" value="MFG6111239.1"/>
    <property type="molecule type" value="Genomic_DNA"/>
</dbReference>
<comment type="caution">
    <text evidence="2">The sequence shown here is derived from an EMBL/GenBank/DDBJ whole genome shotgun (WGS) entry which is preliminary data.</text>
</comment>
<organism evidence="2 3">
    <name type="scientific">Stenotrophomonas nematodicola</name>
    <dbReference type="NCBI Taxonomy" id="2656746"/>
    <lineage>
        <taxon>Bacteria</taxon>
        <taxon>Pseudomonadati</taxon>
        <taxon>Pseudomonadota</taxon>
        <taxon>Gammaproteobacteria</taxon>
        <taxon>Lysobacterales</taxon>
        <taxon>Lysobacteraceae</taxon>
        <taxon>Stenotrophomonas</taxon>
    </lineage>
</organism>
<feature type="transmembrane region" description="Helical" evidence="1">
    <location>
        <begin position="78"/>
        <end position="96"/>
    </location>
</feature>
<name>A0ABW7D201_9GAMM</name>
<feature type="transmembrane region" description="Helical" evidence="1">
    <location>
        <begin position="12"/>
        <end position="42"/>
    </location>
</feature>
<evidence type="ECO:0000313" key="3">
    <source>
        <dbReference type="Proteomes" id="UP001605261"/>
    </source>
</evidence>
<accession>A0ABW7D201</accession>
<feature type="transmembrane region" description="Helical" evidence="1">
    <location>
        <begin position="49"/>
        <end position="66"/>
    </location>
</feature>
<proteinExistence type="predicted"/>
<keyword evidence="1" id="KW-0812">Transmembrane</keyword>
<gene>
    <name evidence="2" type="ORF">ACEU0G_001130</name>
</gene>
<keyword evidence="3" id="KW-1185">Reference proteome</keyword>
<dbReference type="RefSeq" id="WP_394164579.1">
    <property type="nucleotide sequence ID" value="NZ_JBHGCJ010000018.1"/>
</dbReference>
<keyword evidence="1" id="KW-1133">Transmembrane helix</keyword>
<keyword evidence="1" id="KW-0472">Membrane</keyword>
<evidence type="ECO:0000313" key="2">
    <source>
        <dbReference type="EMBL" id="MFG6111239.1"/>
    </source>
</evidence>
<dbReference type="Proteomes" id="UP001605261">
    <property type="component" value="Unassembled WGS sequence"/>
</dbReference>
<sequence>MTHVNIVRMAWSAVVIALVVALLSLAPFVGAITLTGALVPLFAYTAWRGAWLPSGMGLLLCAAAFIGSPLPRDDVPDLLLAMAAMWGVAGSILLLWRMLRPRRS</sequence>
<protein>
    <recommendedName>
        <fullName evidence="4">Transmembrane protein</fullName>
    </recommendedName>
</protein>
<evidence type="ECO:0008006" key="4">
    <source>
        <dbReference type="Google" id="ProtNLM"/>
    </source>
</evidence>